<evidence type="ECO:0000256" key="1">
    <source>
        <dbReference type="SAM" id="Coils"/>
    </source>
</evidence>
<sequence length="82" mass="9319">MVASLEGKLKEYSHACAQLREDTQELRLAVTHLVQKIDRFREELSGQIHALDQQLPRPHGGPGSMPEQPYRHAGTQVERSFI</sequence>
<evidence type="ECO:0000313" key="3">
    <source>
        <dbReference type="EMBL" id="CAF0695990.1"/>
    </source>
</evidence>
<dbReference type="RefSeq" id="WP_174581926.1">
    <property type="nucleotide sequence ID" value="NZ_CAJNOB010000012.1"/>
</dbReference>
<dbReference type="Proteomes" id="UP000663859">
    <property type="component" value="Unassembled WGS sequence"/>
</dbReference>
<evidence type="ECO:0000256" key="2">
    <source>
        <dbReference type="SAM" id="MobiDB-lite"/>
    </source>
</evidence>
<organism evidence="3 4">
    <name type="scientific">Candidatus Methylacidithermus pantelleriae</name>
    <dbReference type="NCBI Taxonomy" id="2744239"/>
    <lineage>
        <taxon>Bacteria</taxon>
        <taxon>Pseudomonadati</taxon>
        <taxon>Verrucomicrobiota</taxon>
        <taxon>Methylacidiphilae</taxon>
        <taxon>Methylacidiphilales</taxon>
        <taxon>Methylacidiphilaceae</taxon>
        <taxon>Candidatus Methylacidithermus</taxon>
    </lineage>
</organism>
<accession>A0A8J2FS34</accession>
<feature type="coiled-coil region" evidence="1">
    <location>
        <begin position="2"/>
        <end position="29"/>
    </location>
</feature>
<keyword evidence="1" id="KW-0175">Coiled coil</keyword>
<name>A0A8J2FS34_9BACT</name>
<proteinExistence type="predicted"/>
<keyword evidence="4" id="KW-1185">Reference proteome</keyword>
<dbReference type="EMBL" id="CAJNOB010000012">
    <property type="protein sequence ID" value="CAF0695990.1"/>
    <property type="molecule type" value="Genomic_DNA"/>
</dbReference>
<gene>
    <name evidence="3" type="ORF">MPNT_20079</name>
</gene>
<evidence type="ECO:0000313" key="4">
    <source>
        <dbReference type="Proteomes" id="UP000663859"/>
    </source>
</evidence>
<feature type="region of interest" description="Disordered" evidence="2">
    <location>
        <begin position="52"/>
        <end position="82"/>
    </location>
</feature>
<dbReference type="AlphaFoldDB" id="A0A8J2FS34"/>
<reference evidence="3" key="1">
    <citation type="submission" date="2021-02" db="EMBL/GenBank/DDBJ databases">
        <authorList>
            <person name="Cremers G."/>
            <person name="Picone N."/>
        </authorList>
    </citation>
    <scope>NUCLEOTIDE SEQUENCE</scope>
    <source>
        <strain evidence="3">PQ17</strain>
    </source>
</reference>
<protein>
    <submittedName>
        <fullName evidence="3">Uncharacterized protein</fullName>
    </submittedName>
</protein>
<comment type="caution">
    <text evidence="3">The sequence shown here is derived from an EMBL/GenBank/DDBJ whole genome shotgun (WGS) entry which is preliminary data.</text>
</comment>